<keyword evidence="6 7" id="KW-0975">Bacterial flagellum</keyword>
<dbReference type="InterPro" id="IPR053927">
    <property type="entry name" value="FlgK_helical"/>
</dbReference>
<organism evidence="11 12">
    <name type="scientific">Alteriqipengyuania abyssalis</name>
    <dbReference type="NCBI Taxonomy" id="2860200"/>
    <lineage>
        <taxon>Bacteria</taxon>
        <taxon>Pseudomonadati</taxon>
        <taxon>Pseudomonadota</taxon>
        <taxon>Alphaproteobacteria</taxon>
        <taxon>Sphingomonadales</taxon>
        <taxon>Erythrobacteraceae</taxon>
        <taxon>Alteriqipengyuania</taxon>
    </lineage>
</organism>
<feature type="domain" description="Flagellar basal body rod protein N-terminal" evidence="8">
    <location>
        <begin position="7"/>
        <end position="35"/>
    </location>
</feature>
<dbReference type="RefSeq" id="WP_222824695.1">
    <property type="nucleotide sequence ID" value="NZ_JAHWXP010000002.1"/>
</dbReference>
<dbReference type="InterPro" id="IPR010930">
    <property type="entry name" value="Flg_bb/hook_C_dom"/>
</dbReference>
<evidence type="ECO:0000256" key="4">
    <source>
        <dbReference type="ARBA" id="ARBA00016244"/>
    </source>
</evidence>
<keyword evidence="11" id="KW-0966">Cell projection</keyword>
<evidence type="ECO:0000256" key="5">
    <source>
        <dbReference type="ARBA" id="ARBA00022525"/>
    </source>
</evidence>
<evidence type="ECO:0000313" key="11">
    <source>
        <dbReference type="EMBL" id="MBY8337131.1"/>
    </source>
</evidence>
<dbReference type="SUPFAM" id="SSF64518">
    <property type="entry name" value="Phase 1 flagellin"/>
    <property type="match status" value="1"/>
</dbReference>
<evidence type="ECO:0000256" key="7">
    <source>
        <dbReference type="RuleBase" id="RU362065"/>
    </source>
</evidence>
<comment type="subcellular location">
    <subcellularLocation>
        <location evidence="1">Bacterial flagellum basal body</location>
    </subcellularLocation>
    <subcellularLocation>
        <location evidence="2 7">Secreted</location>
    </subcellularLocation>
</comment>
<protein>
    <recommendedName>
        <fullName evidence="4 7">Flagellar hook-associated protein 1</fullName>
        <shortName evidence="7">HAP1</shortName>
    </recommendedName>
</protein>
<accession>A0ABS7PDR8</accession>
<evidence type="ECO:0000259" key="9">
    <source>
        <dbReference type="Pfam" id="PF06429"/>
    </source>
</evidence>
<proteinExistence type="inferred from homology"/>
<keyword evidence="11" id="KW-0969">Cilium</keyword>
<evidence type="ECO:0000256" key="3">
    <source>
        <dbReference type="ARBA" id="ARBA00009677"/>
    </source>
</evidence>
<dbReference type="InterPro" id="IPR001444">
    <property type="entry name" value="Flag_bb_rod_N"/>
</dbReference>
<dbReference type="PANTHER" id="PTHR30033">
    <property type="entry name" value="FLAGELLAR HOOK-ASSOCIATED PROTEIN 1"/>
    <property type="match status" value="1"/>
</dbReference>
<sequence length="446" mass="45194">MASDLLSIGASGARAARAALEVTANNIANASSDGYVRRSVRIEEVSGGSIAGRGGDVSVSGSRIAEVRRNADAFRQAELRRTNADLQRANVELGGLQNIEAAVEQSGLFDSIVEFEAALQQLAGDPTDSARRAAVLGQAETLASKFNITASSLASVGEGLRFDANADVENLNTYAAELSRVNLRLARAGTGSNDQAALLDQRDSLLERMSGFANVNTSFAPDGTVTVALGASPGTAFVSGGTAATLTSSTNADGTLAFAIDGAPFNPGSGSLTGASLALSDLAAISTRLDGVASSIATAINTAQANGVALDGTAGQPIFSGTTASTLRLAMTDGAGLSTAPAGSPAGSRDQQNLAEMRQALSAANPAEGLNSILFDTSSKVAGRTVTQSALETIASSARIALEEQSGVDLDNEAANLIRYQQAFQASGKAMQVASDIFDTLLGIGR</sequence>
<dbReference type="PRINTS" id="PR01005">
    <property type="entry name" value="FLGHOOKAP1"/>
</dbReference>
<feature type="domain" description="Flagellar basal-body/hook protein C-terminal" evidence="9">
    <location>
        <begin position="404"/>
        <end position="443"/>
    </location>
</feature>
<evidence type="ECO:0000313" key="12">
    <source>
        <dbReference type="Proteomes" id="UP000759298"/>
    </source>
</evidence>
<evidence type="ECO:0000256" key="2">
    <source>
        <dbReference type="ARBA" id="ARBA00004613"/>
    </source>
</evidence>
<feature type="domain" description="Flagellar hook-associated protein FlgK helical" evidence="10">
    <location>
        <begin position="96"/>
        <end position="319"/>
    </location>
</feature>
<dbReference type="Proteomes" id="UP000759298">
    <property type="component" value="Unassembled WGS sequence"/>
</dbReference>
<name>A0ABS7PDR8_9SPHN</name>
<evidence type="ECO:0000256" key="6">
    <source>
        <dbReference type="ARBA" id="ARBA00023143"/>
    </source>
</evidence>
<dbReference type="Pfam" id="PF06429">
    <property type="entry name" value="Flg_bbr_C"/>
    <property type="match status" value="1"/>
</dbReference>
<gene>
    <name evidence="7 11" type="primary">flgK</name>
    <name evidence="11" type="ORF">KYN89_08715</name>
</gene>
<dbReference type="EMBL" id="JAHWXP010000002">
    <property type="protein sequence ID" value="MBY8337131.1"/>
    <property type="molecule type" value="Genomic_DNA"/>
</dbReference>
<keyword evidence="12" id="KW-1185">Reference proteome</keyword>
<reference evidence="11 12" key="1">
    <citation type="submission" date="2021-07" db="EMBL/GenBank/DDBJ databases">
        <title>Alteriqipengyuania abyssalis NZ-12B nov, sp.nov isolated from deep sea sponge in pacific ocean.</title>
        <authorList>
            <person name="Tareen S."/>
            <person name="Wink J."/>
        </authorList>
    </citation>
    <scope>NUCLEOTIDE SEQUENCE [LARGE SCALE GENOMIC DNA]</scope>
    <source>
        <strain evidence="11 12">NZ-12B</strain>
    </source>
</reference>
<keyword evidence="11" id="KW-0282">Flagellum</keyword>
<keyword evidence="5 7" id="KW-0964">Secreted</keyword>
<comment type="similarity">
    <text evidence="3 7">Belongs to the flagella basal body rod proteins family.</text>
</comment>
<dbReference type="Pfam" id="PF22638">
    <property type="entry name" value="FlgK_D1"/>
    <property type="match status" value="1"/>
</dbReference>
<comment type="caution">
    <text evidence="11">The sequence shown here is derived from an EMBL/GenBank/DDBJ whole genome shotgun (WGS) entry which is preliminary data.</text>
</comment>
<dbReference type="NCBIfam" id="TIGR02492">
    <property type="entry name" value="flgK_ends"/>
    <property type="match status" value="1"/>
</dbReference>
<evidence type="ECO:0000256" key="1">
    <source>
        <dbReference type="ARBA" id="ARBA00004117"/>
    </source>
</evidence>
<evidence type="ECO:0000259" key="8">
    <source>
        <dbReference type="Pfam" id="PF00460"/>
    </source>
</evidence>
<dbReference type="Pfam" id="PF00460">
    <property type="entry name" value="Flg_bb_rod"/>
    <property type="match status" value="1"/>
</dbReference>
<evidence type="ECO:0000259" key="10">
    <source>
        <dbReference type="Pfam" id="PF22638"/>
    </source>
</evidence>
<dbReference type="InterPro" id="IPR002371">
    <property type="entry name" value="FlgK"/>
</dbReference>